<dbReference type="Gene3D" id="3.40.50.300">
    <property type="entry name" value="P-loop containing nucleotide triphosphate hydrolases"/>
    <property type="match status" value="1"/>
</dbReference>
<dbReference type="InterPro" id="IPR056955">
    <property type="entry name" value="ORC-CDC6-like"/>
</dbReference>
<protein>
    <submittedName>
        <fullName evidence="1">Uncharacterized protein</fullName>
    </submittedName>
</protein>
<dbReference type="InterPro" id="IPR027417">
    <property type="entry name" value="P-loop_NTPase"/>
</dbReference>
<gene>
    <name evidence="1" type="ORF">DI536_27385</name>
</gene>
<feature type="non-terminal residue" evidence="1">
    <location>
        <position position="440"/>
    </location>
</feature>
<dbReference type="Proteomes" id="UP000249061">
    <property type="component" value="Unassembled WGS sequence"/>
</dbReference>
<proteinExistence type="predicted"/>
<evidence type="ECO:0000313" key="1">
    <source>
        <dbReference type="EMBL" id="PZR07600.1"/>
    </source>
</evidence>
<dbReference type="EMBL" id="QFQP01000030">
    <property type="protein sequence ID" value="PZR07600.1"/>
    <property type="molecule type" value="Genomic_DNA"/>
</dbReference>
<organism evidence="1 2">
    <name type="scientific">Archangium gephyra</name>
    <dbReference type="NCBI Taxonomy" id="48"/>
    <lineage>
        <taxon>Bacteria</taxon>
        <taxon>Pseudomonadati</taxon>
        <taxon>Myxococcota</taxon>
        <taxon>Myxococcia</taxon>
        <taxon>Myxococcales</taxon>
        <taxon>Cystobacterineae</taxon>
        <taxon>Archangiaceae</taxon>
        <taxon>Archangium</taxon>
    </lineage>
</organism>
<name>A0A2W5SX57_9BACT</name>
<evidence type="ECO:0000313" key="2">
    <source>
        <dbReference type="Proteomes" id="UP000249061"/>
    </source>
</evidence>
<dbReference type="SUPFAM" id="SSF52540">
    <property type="entry name" value="P-loop containing nucleoside triphosphate hydrolases"/>
    <property type="match status" value="1"/>
</dbReference>
<comment type="caution">
    <text evidence="1">The sequence shown here is derived from an EMBL/GenBank/DDBJ whole genome shotgun (WGS) entry which is preliminary data.</text>
</comment>
<dbReference type="AlphaFoldDB" id="A0A2W5SX57"/>
<accession>A0A2W5SX57</accession>
<sequence>MLFRTEDIAPEELAQLFVETQLDRKIIEQLKQRTPVVLMGSRGVGKSFLLKVAQKELDAKLPTEGVLPVYVSFSRSSLLQTSDPLQFQHWMLARLCHQLQRALAKAGVSYTPSATLNAILGGTNEAQSPIAKIASRYEESWKNPGEAVDASKIPTSDALLEAIEELCETSDLNRVVFLIDEAAHVLLPSQQRQFFTLFRDLRSPQVTCNAAVYPGLTSFGDTFQPTHDASLVALDRDILGSDYIENMREIVSKQAQKSDDTSLLKAITHQAGNFAALAYASFGNPRTLLKTVARAPKLSSTQVNDTVREYYRTEIWSEHSKLAEQFPGYRRHVDWGRKFLEDQILPELKKKNDVSLTAEKATSCYFWVHRDAPQTVKDSLRLLAYTALVSEHSTGIRATRAEIGTRYSVNLGCLLATEATPATSAGVVAASLTPKRMTEF</sequence>
<dbReference type="Pfam" id="PF24389">
    <property type="entry name" value="ORC-CDC6-like"/>
    <property type="match status" value="2"/>
</dbReference>
<reference evidence="1 2" key="1">
    <citation type="submission" date="2017-08" db="EMBL/GenBank/DDBJ databases">
        <title>Infants hospitalized years apart are colonized by the same room-sourced microbial strains.</title>
        <authorList>
            <person name="Brooks B."/>
            <person name="Olm M.R."/>
            <person name="Firek B.A."/>
            <person name="Baker R."/>
            <person name="Thomas B.C."/>
            <person name="Morowitz M.J."/>
            <person name="Banfield J.F."/>
        </authorList>
    </citation>
    <scope>NUCLEOTIDE SEQUENCE [LARGE SCALE GENOMIC DNA]</scope>
    <source>
        <strain evidence="1">S2_003_000_R2_14</strain>
    </source>
</reference>